<accession>E8UY26</accession>
<sequence>MRTLHPVTQSPTAITGERGEEAAYFFLRRSGFTVVARRWRTGRLRGDLDLIAWEGDVLCFVEVKTRSRRDSISAEFAVDHDKERILRGMATAYLGHLPVSLDRTHLQTRFDIVSVYLDELPLGIELLRDAFV</sequence>
<dbReference type="InterPro" id="IPR011856">
    <property type="entry name" value="tRNA_endonuc-like_dom_sf"/>
</dbReference>
<comment type="similarity">
    <text evidence="1 2">Belongs to the UPF0102 family.</text>
</comment>
<dbReference type="RefSeq" id="WP_013569990.1">
    <property type="nucleotide sequence ID" value="NC_014963.1"/>
</dbReference>
<dbReference type="STRING" id="401053.AciPR4_3507"/>
<dbReference type="InterPro" id="IPR011335">
    <property type="entry name" value="Restrct_endonuc-II-like"/>
</dbReference>
<dbReference type="KEGG" id="tsa:AciPR4_3507"/>
<dbReference type="eggNOG" id="COG0792">
    <property type="taxonomic scope" value="Bacteria"/>
</dbReference>
<protein>
    <recommendedName>
        <fullName evidence="2">UPF0102 protein AciPR4_3507</fullName>
    </recommendedName>
</protein>
<dbReference type="HOGENOM" id="CLU_115353_2_3_0"/>
<dbReference type="InterPro" id="IPR003509">
    <property type="entry name" value="UPF0102_YraN-like"/>
</dbReference>
<dbReference type="PANTHER" id="PTHR34039">
    <property type="entry name" value="UPF0102 PROTEIN YRAN"/>
    <property type="match status" value="1"/>
</dbReference>
<evidence type="ECO:0000256" key="2">
    <source>
        <dbReference type="HAMAP-Rule" id="MF_00048"/>
    </source>
</evidence>
<gene>
    <name evidence="3" type="ordered locus">AciPR4_3507</name>
</gene>
<dbReference type="AlphaFoldDB" id="E8UY26"/>
<evidence type="ECO:0000313" key="3">
    <source>
        <dbReference type="EMBL" id="ADV84260.1"/>
    </source>
</evidence>
<organism evidence="3 4">
    <name type="scientific">Terriglobus saanensis (strain ATCC BAA-1853 / DSM 23119 / SP1PR4)</name>
    <dbReference type="NCBI Taxonomy" id="401053"/>
    <lineage>
        <taxon>Bacteria</taxon>
        <taxon>Pseudomonadati</taxon>
        <taxon>Acidobacteriota</taxon>
        <taxon>Terriglobia</taxon>
        <taxon>Terriglobales</taxon>
        <taxon>Acidobacteriaceae</taxon>
        <taxon>Terriglobus</taxon>
    </lineage>
</organism>
<evidence type="ECO:0000313" key="4">
    <source>
        <dbReference type="Proteomes" id="UP000006844"/>
    </source>
</evidence>
<dbReference type="Proteomes" id="UP000006844">
    <property type="component" value="Chromosome"/>
</dbReference>
<dbReference type="HAMAP" id="MF_00048">
    <property type="entry name" value="UPF0102"/>
    <property type="match status" value="1"/>
</dbReference>
<evidence type="ECO:0000256" key="1">
    <source>
        <dbReference type="ARBA" id="ARBA00006738"/>
    </source>
</evidence>
<reference evidence="3 4" key="1">
    <citation type="journal article" date="2012" name="Stand. Genomic Sci.">
        <title>Complete genome sequence of Terriglobus saanensis type strain SP1PR4(T), an Acidobacteria from tundra soil.</title>
        <authorList>
            <person name="Rawat S.R."/>
            <person name="Mannisto M.K."/>
            <person name="Starovoytov V."/>
            <person name="Goodwin L."/>
            <person name="Nolan M."/>
            <person name="Hauser L."/>
            <person name="Land M."/>
            <person name="Davenport K.W."/>
            <person name="Woyke T."/>
            <person name="Haggblom M.M."/>
        </authorList>
    </citation>
    <scope>NUCLEOTIDE SEQUENCE</scope>
    <source>
        <strain evidence="4">ATCC BAA-1853 / DSM 23119 / SP1PR4</strain>
    </source>
</reference>
<keyword evidence="4" id="KW-1185">Reference proteome</keyword>
<name>E8UY26_TERSS</name>
<proteinExistence type="inferred from homology"/>
<dbReference type="EMBL" id="CP002467">
    <property type="protein sequence ID" value="ADV84260.1"/>
    <property type="molecule type" value="Genomic_DNA"/>
</dbReference>
<dbReference type="PANTHER" id="PTHR34039:SF1">
    <property type="entry name" value="UPF0102 PROTEIN YRAN"/>
    <property type="match status" value="1"/>
</dbReference>
<dbReference type="GO" id="GO:0003676">
    <property type="term" value="F:nucleic acid binding"/>
    <property type="evidence" value="ECO:0007669"/>
    <property type="project" value="InterPro"/>
</dbReference>
<dbReference type="SUPFAM" id="SSF52980">
    <property type="entry name" value="Restriction endonuclease-like"/>
    <property type="match status" value="1"/>
</dbReference>
<dbReference type="Gene3D" id="3.40.1350.10">
    <property type="match status" value="1"/>
</dbReference>
<dbReference type="Pfam" id="PF02021">
    <property type="entry name" value="UPF0102"/>
    <property type="match status" value="1"/>
</dbReference>